<feature type="signal peptide" evidence="6">
    <location>
        <begin position="1"/>
        <end position="23"/>
    </location>
</feature>
<sequence length="265" mass="29638">MATRRQWWWWCLLLLAAWCCAAAAQSPPAADPLQSKCQGDFGKLTDCMDYATGHAASPSSTCCGDAGDTEKARPECLCYIIQQTHTGRNQVQSLGLRFDRLMALPAACNLPNSNVSLCITLLNLKPGSADYALFANASKSECSQLSQVNPSYHRQFATHPVTHWPLHCTQLTGNRRHRSVFSCSHAVSRRQPCERQRRGQRRQAPGWGQRRRRARRGLRDRLVTLLMDRPPLKGAAAVFFYPPVDSFSCCVPLAHVYSVLSHKKK</sequence>
<evidence type="ECO:0000259" key="7">
    <source>
        <dbReference type="SMART" id="SM00499"/>
    </source>
</evidence>
<dbReference type="Proteomes" id="UP000007305">
    <property type="component" value="Chromosome 1"/>
</dbReference>
<dbReference type="InterPro" id="IPR043325">
    <property type="entry name" value="LTSS"/>
</dbReference>
<comment type="similarity">
    <text evidence="1">Belongs to the plant LTP family.</text>
</comment>
<accession>A0A804LU42</accession>
<evidence type="ECO:0000313" key="9">
    <source>
        <dbReference type="Proteomes" id="UP000007305"/>
    </source>
</evidence>
<dbReference type="Pfam" id="PF14368">
    <property type="entry name" value="LTP_2"/>
    <property type="match status" value="1"/>
</dbReference>
<reference evidence="8" key="2">
    <citation type="submission" date="2019-07" db="EMBL/GenBank/DDBJ databases">
        <authorList>
            <person name="Seetharam A."/>
            <person name="Woodhouse M."/>
            <person name="Cannon E."/>
        </authorList>
    </citation>
    <scope>NUCLEOTIDE SEQUENCE [LARGE SCALE GENOMIC DNA]</scope>
    <source>
        <strain evidence="8">cv. B73</strain>
    </source>
</reference>
<dbReference type="OrthoDB" id="1882492at2759"/>
<evidence type="ECO:0000256" key="1">
    <source>
        <dbReference type="ARBA" id="ARBA00009748"/>
    </source>
</evidence>
<keyword evidence="9" id="KW-1185">Reference proteome</keyword>
<keyword evidence="4" id="KW-0325">Glycoprotein</keyword>
<feature type="region of interest" description="Disordered" evidence="5">
    <location>
        <begin position="192"/>
        <end position="213"/>
    </location>
</feature>
<dbReference type="InterPro" id="IPR036312">
    <property type="entry name" value="Bifun_inhib/LTP/seed_sf"/>
</dbReference>
<evidence type="ECO:0000256" key="6">
    <source>
        <dbReference type="SAM" id="SignalP"/>
    </source>
</evidence>
<dbReference type="Gramene" id="Zm00001eb036750_T002">
    <property type="protein sequence ID" value="Zm00001eb036750_P002"/>
    <property type="gene ID" value="Zm00001eb036750"/>
</dbReference>
<name>A0A804LU42_MAIZE</name>
<keyword evidence="2 6" id="KW-0732">Signal</keyword>
<dbReference type="SUPFAM" id="SSF47699">
    <property type="entry name" value="Bifunctional inhibitor/lipid-transfer protein/seed storage 2S albumin"/>
    <property type="match status" value="1"/>
</dbReference>
<reference evidence="8" key="3">
    <citation type="submission" date="2021-05" db="UniProtKB">
        <authorList>
            <consortium name="EnsemblPlants"/>
        </authorList>
    </citation>
    <scope>IDENTIFICATION</scope>
    <source>
        <strain evidence="8">cv. B73</strain>
    </source>
</reference>
<organism evidence="8 9">
    <name type="scientific">Zea mays</name>
    <name type="common">Maize</name>
    <dbReference type="NCBI Taxonomy" id="4577"/>
    <lineage>
        <taxon>Eukaryota</taxon>
        <taxon>Viridiplantae</taxon>
        <taxon>Streptophyta</taxon>
        <taxon>Embryophyta</taxon>
        <taxon>Tracheophyta</taxon>
        <taxon>Spermatophyta</taxon>
        <taxon>Magnoliopsida</taxon>
        <taxon>Liliopsida</taxon>
        <taxon>Poales</taxon>
        <taxon>Poaceae</taxon>
        <taxon>PACMAD clade</taxon>
        <taxon>Panicoideae</taxon>
        <taxon>Andropogonodae</taxon>
        <taxon>Andropogoneae</taxon>
        <taxon>Tripsacinae</taxon>
        <taxon>Zea</taxon>
    </lineage>
</organism>
<gene>
    <name evidence="8" type="primary">LOC100191531</name>
</gene>
<dbReference type="SMART" id="SM00499">
    <property type="entry name" value="AAI"/>
    <property type="match status" value="1"/>
</dbReference>
<evidence type="ECO:0000256" key="2">
    <source>
        <dbReference type="ARBA" id="ARBA00022729"/>
    </source>
</evidence>
<dbReference type="EnsemblPlants" id="Zm00001eb036750_T002">
    <property type="protein sequence ID" value="Zm00001eb036750_P002"/>
    <property type="gene ID" value="Zm00001eb036750"/>
</dbReference>
<feature type="domain" description="Bifunctional inhibitor/plant lipid transfer protein/seed storage helical" evidence="7">
    <location>
        <begin position="37"/>
        <end position="118"/>
    </location>
</feature>
<dbReference type="PANTHER" id="PTHR33044">
    <property type="entry name" value="BIFUNCTIONAL INHIBITOR/LIPID-TRANSFER PROTEIN/SEED STORAGE 2S ALBUMIN SUPERFAMILY PROTEIN-RELATED"/>
    <property type="match status" value="1"/>
</dbReference>
<proteinExistence type="evidence at protein level"/>
<feature type="chain" id="PRO_5032877749" description="Bifunctional inhibitor/plant lipid transfer protein/seed storage helical domain-containing protein" evidence="6">
    <location>
        <begin position="24"/>
        <end position="265"/>
    </location>
</feature>
<keyword evidence="3" id="KW-1015">Disulfide bond</keyword>
<dbReference type="AlphaFoldDB" id="A0A804LU42"/>
<evidence type="ECO:0000256" key="5">
    <source>
        <dbReference type="SAM" id="MobiDB-lite"/>
    </source>
</evidence>
<evidence type="ECO:0000256" key="3">
    <source>
        <dbReference type="ARBA" id="ARBA00023157"/>
    </source>
</evidence>
<dbReference type="InParanoid" id="A0A804LU42"/>
<dbReference type="Gene3D" id="1.10.110.10">
    <property type="entry name" value="Plant lipid-transfer and hydrophobic proteins"/>
    <property type="match status" value="1"/>
</dbReference>
<dbReference type="InterPro" id="IPR016140">
    <property type="entry name" value="Bifunc_inhib/LTP/seed_store"/>
</dbReference>
<dbReference type="CDD" id="cd00010">
    <property type="entry name" value="AAI_LTSS"/>
    <property type="match status" value="1"/>
</dbReference>
<evidence type="ECO:0000313" key="8">
    <source>
        <dbReference type="EnsemblPlants" id="Zm00001eb036750_P002"/>
    </source>
</evidence>
<keyword evidence="10" id="KW-1267">Proteomics identification</keyword>
<evidence type="ECO:0007829" key="10">
    <source>
        <dbReference type="PeptideAtlas" id="A0A804LU42"/>
    </source>
</evidence>
<reference evidence="9" key="1">
    <citation type="submission" date="2015-12" db="EMBL/GenBank/DDBJ databases">
        <title>Update maize B73 reference genome by single molecule sequencing technologies.</title>
        <authorList>
            <consortium name="Maize Genome Sequencing Project"/>
            <person name="Ware D."/>
        </authorList>
    </citation>
    <scope>NUCLEOTIDE SEQUENCE [LARGE SCALE GENOMIC DNA]</scope>
    <source>
        <strain evidence="9">cv. B73</strain>
    </source>
</reference>
<evidence type="ECO:0000256" key="4">
    <source>
        <dbReference type="ARBA" id="ARBA00023180"/>
    </source>
</evidence>
<protein>
    <recommendedName>
        <fullName evidence="7">Bifunctional inhibitor/plant lipid transfer protein/seed storage helical domain-containing protein</fullName>
    </recommendedName>
</protein>